<dbReference type="SUPFAM" id="SSF48498">
    <property type="entry name" value="Tetracyclin repressor-like, C-terminal domain"/>
    <property type="match status" value="1"/>
</dbReference>
<evidence type="ECO:0000256" key="2">
    <source>
        <dbReference type="ARBA" id="ARBA00023125"/>
    </source>
</evidence>
<evidence type="ECO:0000256" key="1">
    <source>
        <dbReference type="ARBA" id="ARBA00023015"/>
    </source>
</evidence>
<reference evidence="6 7" key="1">
    <citation type="submission" date="2021-03" db="EMBL/GenBank/DDBJ databases">
        <title>Microbacterium pauli sp. nov., isolated from microfiltered milk.</title>
        <authorList>
            <person name="Bellassi P."/>
            <person name="Fontana A."/>
            <person name="Callegari M.L."/>
            <person name="Lorenzo M."/>
            <person name="Cappa F."/>
        </authorList>
    </citation>
    <scope>NUCLEOTIDE SEQUENCE [LARGE SCALE GENOMIC DNA]</scope>
    <source>
        <strain evidence="6 7">DSM 18909</strain>
    </source>
</reference>
<evidence type="ECO:0000256" key="3">
    <source>
        <dbReference type="ARBA" id="ARBA00023163"/>
    </source>
</evidence>
<evidence type="ECO:0000313" key="6">
    <source>
        <dbReference type="EMBL" id="MBT8796998.1"/>
    </source>
</evidence>
<dbReference type="InterPro" id="IPR009057">
    <property type="entry name" value="Homeodomain-like_sf"/>
</dbReference>
<evidence type="ECO:0000313" key="7">
    <source>
        <dbReference type="Proteomes" id="UP000740605"/>
    </source>
</evidence>
<comment type="caution">
    <text evidence="6">The sequence shown here is derived from an EMBL/GenBank/DDBJ whole genome shotgun (WGS) entry which is preliminary data.</text>
</comment>
<dbReference type="Gene3D" id="1.10.10.60">
    <property type="entry name" value="Homeodomain-like"/>
    <property type="match status" value="1"/>
</dbReference>
<keyword evidence="3" id="KW-0804">Transcription</keyword>
<sequence length="217" mass="22725">MGRTRTFDEADAARSALGVFWDHGFDGAAVPDLEQATGLSRSSIYHSFGSKRGLFDAAVTTYLDQVVRPRLAPLQAQHVASDALAGYLHGLRRVMADHALPLAAHGCLLLNTATSPIGADDALRDIVRDYRRELALAIARGVEAARPELDSEASACLGTACTAHVIAAMTLVRVDAEGAVALLDNALTLLTAPIAGAARASDDAAAHSSERGMAGRR</sequence>
<feature type="DNA-binding region" description="H-T-H motif" evidence="4">
    <location>
        <begin position="29"/>
        <end position="48"/>
    </location>
</feature>
<proteinExistence type="predicted"/>
<dbReference type="Pfam" id="PF00440">
    <property type="entry name" value="TetR_N"/>
    <property type="match status" value="1"/>
</dbReference>
<dbReference type="PROSITE" id="PS50977">
    <property type="entry name" value="HTH_TETR_2"/>
    <property type="match status" value="1"/>
</dbReference>
<dbReference type="PANTHER" id="PTHR47506:SF1">
    <property type="entry name" value="HTH-TYPE TRANSCRIPTIONAL REGULATOR YJDC"/>
    <property type="match status" value="1"/>
</dbReference>
<dbReference type="PANTHER" id="PTHR47506">
    <property type="entry name" value="TRANSCRIPTIONAL REGULATORY PROTEIN"/>
    <property type="match status" value="1"/>
</dbReference>
<dbReference type="Gene3D" id="1.10.357.10">
    <property type="entry name" value="Tetracycline Repressor, domain 2"/>
    <property type="match status" value="1"/>
</dbReference>
<organism evidence="6 7">
    <name type="scientific">Microbacterium flavum</name>
    <dbReference type="NCBI Taxonomy" id="415216"/>
    <lineage>
        <taxon>Bacteria</taxon>
        <taxon>Bacillati</taxon>
        <taxon>Actinomycetota</taxon>
        <taxon>Actinomycetes</taxon>
        <taxon>Micrococcales</taxon>
        <taxon>Microbacteriaceae</taxon>
        <taxon>Microbacterium</taxon>
    </lineage>
</organism>
<evidence type="ECO:0000256" key="4">
    <source>
        <dbReference type="PROSITE-ProRule" id="PRU00335"/>
    </source>
</evidence>
<gene>
    <name evidence="6" type="ORF">J0P97_02780</name>
</gene>
<dbReference type="InterPro" id="IPR001647">
    <property type="entry name" value="HTH_TetR"/>
</dbReference>
<accession>A0ABS5XV43</accession>
<feature type="domain" description="HTH tetR-type" evidence="5">
    <location>
        <begin position="6"/>
        <end position="66"/>
    </location>
</feature>
<keyword evidence="2 4" id="KW-0238">DNA-binding</keyword>
<dbReference type="SUPFAM" id="SSF46689">
    <property type="entry name" value="Homeodomain-like"/>
    <property type="match status" value="1"/>
</dbReference>
<keyword evidence="7" id="KW-1185">Reference proteome</keyword>
<dbReference type="RefSeq" id="WP_215486249.1">
    <property type="nucleotide sequence ID" value="NZ_BAAAPJ010000001.1"/>
</dbReference>
<protein>
    <submittedName>
        <fullName evidence="6">TetR/AcrR family transcriptional regulator</fullName>
    </submittedName>
</protein>
<name>A0ABS5XV43_9MICO</name>
<keyword evidence="1" id="KW-0805">Transcription regulation</keyword>
<dbReference type="InterPro" id="IPR036271">
    <property type="entry name" value="Tet_transcr_reg_TetR-rel_C_sf"/>
</dbReference>
<dbReference type="Proteomes" id="UP000740605">
    <property type="component" value="Unassembled WGS sequence"/>
</dbReference>
<evidence type="ECO:0000259" key="5">
    <source>
        <dbReference type="PROSITE" id="PS50977"/>
    </source>
</evidence>
<dbReference type="EMBL" id="JAFLHG010000002">
    <property type="protein sequence ID" value="MBT8796998.1"/>
    <property type="molecule type" value="Genomic_DNA"/>
</dbReference>